<keyword evidence="2 7" id="KW-0808">Transferase</keyword>
<name>A0ABP5CNV9_9PSEU</name>
<dbReference type="SUPFAM" id="SSF56112">
    <property type="entry name" value="Protein kinase-like (PK-like)"/>
    <property type="match status" value="1"/>
</dbReference>
<gene>
    <name evidence="9" type="ORF">GCM10009754_40630</name>
</gene>
<dbReference type="Gene3D" id="3.30.200.20">
    <property type="entry name" value="Phosphorylase Kinase, domain 1"/>
    <property type="match status" value="1"/>
</dbReference>
<dbReference type="InterPro" id="IPR011009">
    <property type="entry name" value="Kinase-like_dom_sf"/>
</dbReference>
<organism evidence="9 10">
    <name type="scientific">Amycolatopsis minnesotensis</name>
    <dbReference type="NCBI Taxonomy" id="337894"/>
    <lineage>
        <taxon>Bacteria</taxon>
        <taxon>Bacillati</taxon>
        <taxon>Actinomycetota</taxon>
        <taxon>Actinomycetes</taxon>
        <taxon>Pseudonocardiales</taxon>
        <taxon>Pseudonocardiaceae</taxon>
        <taxon>Amycolatopsis</taxon>
    </lineage>
</organism>
<keyword evidence="6 7" id="KW-0046">Antibiotic resistance</keyword>
<evidence type="ECO:0000313" key="10">
    <source>
        <dbReference type="Proteomes" id="UP001501116"/>
    </source>
</evidence>
<evidence type="ECO:0000256" key="1">
    <source>
        <dbReference type="ARBA" id="ARBA00006219"/>
    </source>
</evidence>
<sequence length="268" mass="29014">MTTTMRALLARSCPGDWEPVTNGESGAAVFRSADGAKYAKCVPHGHRDLLARERDRVDWLDAGVVGGPAVLGWIAEDDGACLVTSAVRGVPADSVSAEELQRAWPSIVEAVRELHALPAGDCPFTRDLTRMFALAEDVVARGAVNPEFLPVEQQQTPPAALLARLAGQTGHRLAQEPADLVVCHGDLCLPNIILDPSTLDFAGFIDLGRLGRADRYADIALLLANARETWDDEKQALVADGIFARHHGIALDTERQRFYLHLDPLTWG</sequence>
<keyword evidence="4 7" id="KW-0418">Kinase</keyword>
<dbReference type="Pfam" id="PF01636">
    <property type="entry name" value="APH"/>
    <property type="match status" value="1"/>
</dbReference>
<dbReference type="InterPro" id="IPR024165">
    <property type="entry name" value="Kan/Strep_kinase"/>
</dbReference>
<comment type="caution">
    <text evidence="9">The sequence shown here is derived from an EMBL/GenBank/DDBJ whole genome shotgun (WGS) entry which is preliminary data.</text>
</comment>
<evidence type="ECO:0000256" key="2">
    <source>
        <dbReference type="ARBA" id="ARBA00022679"/>
    </source>
</evidence>
<dbReference type="NCBIfam" id="NF032896">
    <property type="entry name" value="APH_3pp"/>
    <property type="match status" value="1"/>
</dbReference>
<keyword evidence="3 7" id="KW-0547">Nucleotide-binding</keyword>
<dbReference type="EMBL" id="BAAANN010000015">
    <property type="protein sequence ID" value="GAA1964616.1"/>
    <property type="molecule type" value="Genomic_DNA"/>
</dbReference>
<protein>
    <submittedName>
        <fullName evidence="9">APH(3'') family aminoglycoside O-phosphotransferase</fullName>
    </submittedName>
</protein>
<comment type="similarity">
    <text evidence="1 7">Belongs to the aminoglycoside phosphotransferase family.</text>
</comment>
<feature type="domain" description="Aminoglycoside phosphotransferase" evidence="8">
    <location>
        <begin position="17"/>
        <end position="247"/>
    </location>
</feature>
<evidence type="ECO:0000259" key="8">
    <source>
        <dbReference type="Pfam" id="PF01636"/>
    </source>
</evidence>
<accession>A0ABP5CNV9</accession>
<dbReference type="PIRSF" id="PIRSF000706">
    <property type="entry name" value="Kanamycin_kin"/>
    <property type="match status" value="1"/>
</dbReference>
<dbReference type="CDD" id="cd05150">
    <property type="entry name" value="APH"/>
    <property type="match status" value="1"/>
</dbReference>
<dbReference type="Proteomes" id="UP001501116">
    <property type="component" value="Unassembled WGS sequence"/>
</dbReference>
<evidence type="ECO:0000256" key="4">
    <source>
        <dbReference type="ARBA" id="ARBA00022777"/>
    </source>
</evidence>
<evidence type="ECO:0000313" key="9">
    <source>
        <dbReference type="EMBL" id="GAA1964616.1"/>
    </source>
</evidence>
<evidence type="ECO:0000256" key="7">
    <source>
        <dbReference type="PIRNR" id="PIRNR000706"/>
    </source>
</evidence>
<keyword evidence="10" id="KW-1185">Reference proteome</keyword>
<dbReference type="Gene3D" id="3.90.1200.10">
    <property type="match status" value="1"/>
</dbReference>
<evidence type="ECO:0000256" key="3">
    <source>
        <dbReference type="ARBA" id="ARBA00022741"/>
    </source>
</evidence>
<evidence type="ECO:0000256" key="5">
    <source>
        <dbReference type="ARBA" id="ARBA00022840"/>
    </source>
</evidence>
<dbReference type="InterPro" id="IPR002575">
    <property type="entry name" value="Aminoglycoside_PTrfase"/>
</dbReference>
<evidence type="ECO:0000256" key="6">
    <source>
        <dbReference type="ARBA" id="ARBA00023251"/>
    </source>
</evidence>
<keyword evidence="5 7" id="KW-0067">ATP-binding</keyword>
<proteinExistence type="inferred from homology"/>
<reference evidence="10" key="1">
    <citation type="journal article" date="2019" name="Int. J. Syst. Evol. Microbiol.">
        <title>The Global Catalogue of Microorganisms (GCM) 10K type strain sequencing project: providing services to taxonomists for standard genome sequencing and annotation.</title>
        <authorList>
            <consortium name="The Broad Institute Genomics Platform"/>
            <consortium name="The Broad Institute Genome Sequencing Center for Infectious Disease"/>
            <person name="Wu L."/>
            <person name="Ma J."/>
        </authorList>
    </citation>
    <scope>NUCLEOTIDE SEQUENCE [LARGE SCALE GENOMIC DNA]</scope>
    <source>
        <strain evidence="10">JCM 14545</strain>
    </source>
</reference>